<accession>A0ACB5T124</accession>
<dbReference type="Proteomes" id="UP001165064">
    <property type="component" value="Unassembled WGS sequence"/>
</dbReference>
<comment type="caution">
    <text evidence="1">The sequence shown here is derived from an EMBL/GenBank/DDBJ whole genome shotgun (WGS) entry which is preliminary data.</text>
</comment>
<protein>
    <submittedName>
        <fullName evidence="1">Unnamed protein product</fullName>
    </submittedName>
</protein>
<sequence>MFYEPQQKSHLRTKFSINYPTSNHIFTTDFNKINGLVTLKAIEQIDQVVSIDIGFRCTGTTFHPISKPGSRSRHGSHSHCQRFRGLSLSSVHSQQAPSKPSSPRDTTDSAPNSPNSMPMIVITTPPESAVAENESSSGQGKGRSRRNSSTRYQKERHIFYDTEPIECFTSMAHNGTYAHHLPKGTKFKVPLNFEIPSCLSLPSSISTISMNQDSRKVNIEISYQIYVILNFVDNFSFQDSKFEYRFPVMYQAESNFYFCDAQFPSDEYESQLETPPASPPTEPGLLSSTRLLSFKGQEHVLLGNCARQTYTVFNPAPNISSELLLHYKTTNSNPNLFDNQKLSITKLFQQKLKNLDNLITPTPTKPTKPTKVNLTLTLKNQDSINLASTTISSIPINLMLQLQAPEQSALLKHDSIYISSISLSILQDQVVKCHGLSSTHSVYIPLVNYHEDEYSDSNDFGGHLGLNLDRFELIKTHNVESGDNVSPVLYGLETTLGE</sequence>
<evidence type="ECO:0000313" key="2">
    <source>
        <dbReference type="Proteomes" id="UP001165064"/>
    </source>
</evidence>
<evidence type="ECO:0000313" key="1">
    <source>
        <dbReference type="EMBL" id="GME78565.1"/>
    </source>
</evidence>
<reference evidence="1" key="1">
    <citation type="submission" date="2023-04" db="EMBL/GenBank/DDBJ databases">
        <title>Ambrosiozyma monospora NBRC 10751.</title>
        <authorList>
            <person name="Ichikawa N."/>
            <person name="Sato H."/>
            <person name="Tonouchi N."/>
        </authorList>
    </citation>
    <scope>NUCLEOTIDE SEQUENCE</scope>
    <source>
        <strain evidence="1">NBRC 10751</strain>
    </source>
</reference>
<proteinExistence type="predicted"/>
<keyword evidence="2" id="KW-1185">Reference proteome</keyword>
<organism evidence="1 2">
    <name type="scientific">Ambrosiozyma monospora</name>
    <name type="common">Yeast</name>
    <name type="synonym">Endomycopsis monosporus</name>
    <dbReference type="NCBI Taxonomy" id="43982"/>
    <lineage>
        <taxon>Eukaryota</taxon>
        <taxon>Fungi</taxon>
        <taxon>Dikarya</taxon>
        <taxon>Ascomycota</taxon>
        <taxon>Saccharomycotina</taxon>
        <taxon>Pichiomycetes</taxon>
        <taxon>Pichiales</taxon>
        <taxon>Pichiaceae</taxon>
        <taxon>Ambrosiozyma</taxon>
    </lineage>
</organism>
<gene>
    <name evidence="1" type="ORF">Amon02_000350200</name>
</gene>
<name>A0ACB5T124_AMBMO</name>
<dbReference type="EMBL" id="BSXS01002242">
    <property type="protein sequence ID" value="GME78565.1"/>
    <property type="molecule type" value="Genomic_DNA"/>
</dbReference>